<protein>
    <submittedName>
        <fullName evidence="2">Membrane protein</fullName>
    </submittedName>
</protein>
<evidence type="ECO:0000256" key="1">
    <source>
        <dbReference type="SAM" id="Phobius"/>
    </source>
</evidence>
<keyword evidence="1" id="KW-0812">Transmembrane</keyword>
<feature type="transmembrane region" description="Helical" evidence="1">
    <location>
        <begin position="141"/>
        <end position="158"/>
    </location>
</feature>
<evidence type="ECO:0000313" key="2">
    <source>
        <dbReference type="EMBL" id="PCS02532.1"/>
    </source>
</evidence>
<dbReference type="InterPro" id="IPR046730">
    <property type="entry name" value="DUF6622"/>
</dbReference>
<dbReference type="Pfam" id="PF20327">
    <property type="entry name" value="DUF6622"/>
    <property type="match status" value="1"/>
</dbReference>
<feature type="transmembrane region" description="Helical" evidence="1">
    <location>
        <begin position="71"/>
        <end position="91"/>
    </location>
</feature>
<keyword evidence="3" id="KW-1185">Reference proteome</keyword>
<keyword evidence="1" id="KW-1133">Transmembrane helix</keyword>
<dbReference type="EMBL" id="JXJT01000015">
    <property type="protein sequence ID" value="PCS02532.1"/>
    <property type="molecule type" value="Genomic_DNA"/>
</dbReference>
<dbReference type="Proteomes" id="UP000218979">
    <property type="component" value="Unassembled WGS sequence"/>
</dbReference>
<keyword evidence="1" id="KW-0472">Membrane</keyword>
<organism evidence="2 3">
    <name type="scientific">Pseudolactococcus chungangensis CAU 28 = DSM 22330</name>
    <dbReference type="NCBI Taxonomy" id="1122154"/>
    <lineage>
        <taxon>Bacteria</taxon>
        <taxon>Bacillati</taxon>
        <taxon>Bacillota</taxon>
        <taxon>Bacilli</taxon>
        <taxon>Lactobacillales</taxon>
        <taxon>Streptococcaceae</taxon>
        <taxon>Pseudolactococcus</taxon>
    </lineage>
</organism>
<feature type="transmembrane region" description="Helical" evidence="1">
    <location>
        <begin position="97"/>
        <end position="120"/>
    </location>
</feature>
<accession>A0ABX4I7M2</accession>
<comment type="caution">
    <text evidence="2">The sequence shown here is derived from an EMBL/GenBank/DDBJ whole genome shotgun (WGS) entry which is preliminary data.</text>
</comment>
<reference evidence="2 3" key="1">
    <citation type="submission" date="2014-12" db="EMBL/GenBank/DDBJ databases">
        <title>Draft genome sequences of 10 type strains of Lactococcus.</title>
        <authorList>
            <person name="Sun Z."/>
            <person name="Zhong Z."/>
            <person name="Liu W."/>
            <person name="Zhang W."/>
            <person name="Zhang H."/>
        </authorList>
    </citation>
    <scope>NUCLEOTIDE SEQUENCE [LARGE SCALE GENOMIC DNA]</scope>
    <source>
        <strain evidence="2 3">DSM 22330</strain>
    </source>
</reference>
<feature type="transmembrane region" description="Helical" evidence="1">
    <location>
        <begin position="39"/>
        <end position="59"/>
    </location>
</feature>
<gene>
    <name evidence="2" type="ORF">RR45_GL000518</name>
</gene>
<feature type="transmembrane region" description="Helical" evidence="1">
    <location>
        <begin position="164"/>
        <end position="190"/>
    </location>
</feature>
<proteinExistence type="predicted"/>
<name>A0ABX4I7M2_9LACT</name>
<evidence type="ECO:0000313" key="3">
    <source>
        <dbReference type="Proteomes" id="UP000218979"/>
    </source>
</evidence>
<sequence length="201" mass="23002">MFSIIPHVSTAISFYVLHAYNKNIKRKEVTYFMFELLNIIVQILSHTPIWVWIVLIILIKRGIALQRDSPISLAKSFIMPAIFILWGLNTIATKFHYPLYLLMIYMLCLGLGACASLYIYRKKRFYIQHTVVMQGGSKIPLFIMMINFCIKYCLNILLSTHPSLYSVFGFNIIYGIISGFTVGLFFGGIIKSAQAKARLLA</sequence>